<feature type="domain" description="DUF6576" evidence="8">
    <location>
        <begin position="273"/>
        <end position="307"/>
    </location>
</feature>
<dbReference type="GO" id="GO:0016020">
    <property type="term" value="C:membrane"/>
    <property type="evidence" value="ECO:0007669"/>
    <property type="project" value="UniProtKB-SubCell"/>
</dbReference>
<comment type="subcellular location">
    <subcellularLocation>
        <location evidence="1">Membrane</location>
        <topology evidence="1">Multi-pass membrane protein</topology>
    </subcellularLocation>
</comment>
<gene>
    <name evidence="9" type="ORF">DCC35_05125</name>
</gene>
<evidence type="ECO:0000259" key="8">
    <source>
        <dbReference type="Pfam" id="PF20216"/>
    </source>
</evidence>
<reference evidence="9 10" key="1">
    <citation type="submission" date="2018-04" db="EMBL/GenBank/DDBJ databases">
        <title>Complete genome uncultured novel isolate.</title>
        <authorList>
            <person name="Merlino G."/>
        </authorList>
    </citation>
    <scope>NUCLEOTIDE SEQUENCE [LARGE SCALE GENOMIC DNA]</scope>
    <source>
        <strain evidence="10">R1DC9</strain>
    </source>
</reference>
<evidence type="ECO:0000256" key="5">
    <source>
        <dbReference type="SAM" id="MobiDB-lite"/>
    </source>
</evidence>
<feature type="region of interest" description="Disordered" evidence="5">
    <location>
        <begin position="251"/>
        <end position="278"/>
    </location>
</feature>
<feature type="transmembrane region" description="Helical" evidence="6">
    <location>
        <begin position="171"/>
        <end position="193"/>
    </location>
</feature>
<dbReference type="Pfam" id="PF01694">
    <property type="entry name" value="Rhomboid"/>
    <property type="match status" value="1"/>
</dbReference>
<dbReference type="InterPro" id="IPR046483">
    <property type="entry name" value="DUF6576"/>
</dbReference>
<dbReference type="PANTHER" id="PTHR43066">
    <property type="entry name" value="RHOMBOID-RELATED PROTEIN"/>
    <property type="match status" value="1"/>
</dbReference>
<evidence type="ECO:0000313" key="10">
    <source>
        <dbReference type="Proteomes" id="UP000298616"/>
    </source>
</evidence>
<feature type="transmembrane region" description="Helical" evidence="6">
    <location>
        <begin position="86"/>
        <end position="103"/>
    </location>
</feature>
<keyword evidence="3 6" id="KW-1133">Transmembrane helix</keyword>
<evidence type="ECO:0000256" key="1">
    <source>
        <dbReference type="ARBA" id="ARBA00004141"/>
    </source>
</evidence>
<accession>A0A4D7JCV2</accession>
<feature type="transmembrane region" description="Helical" evidence="6">
    <location>
        <begin position="143"/>
        <end position="164"/>
    </location>
</feature>
<evidence type="ECO:0000259" key="7">
    <source>
        <dbReference type="Pfam" id="PF01694"/>
    </source>
</evidence>
<dbReference type="PANTHER" id="PTHR43066:SF11">
    <property type="entry name" value="PEPTIDASE S54 RHOMBOID DOMAIN-CONTAINING PROTEIN"/>
    <property type="match status" value="1"/>
</dbReference>
<evidence type="ECO:0000256" key="4">
    <source>
        <dbReference type="ARBA" id="ARBA00023136"/>
    </source>
</evidence>
<feature type="domain" description="Peptidase S54 rhomboid" evidence="7">
    <location>
        <begin position="71"/>
        <end position="216"/>
    </location>
</feature>
<feature type="transmembrane region" description="Helical" evidence="6">
    <location>
        <begin position="20"/>
        <end position="45"/>
    </location>
</feature>
<keyword evidence="2 6" id="KW-0812">Transmembrane</keyword>
<dbReference type="KEGG" id="fpf:DCC35_05125"/>
<dbReference type="InterPro" id="IPR022764">
    <property type="entry name" value="Peptidase_S54_rhomboid_dom"/>
</dbReference>
<proteinExistence type="predicted"/>
<name>A0A4D7JCV2_9BACT</name>
<feature type="transmembrane region" description="Helical" evidence="6">
    <location>
        <begin position="57"/>
        <end position="80"/>
    </location>
</feature>
<keyword evidence="9" id="KW-0645">Protease</keyword>
<feature type="transmembrane region" description="Helical" evidence="6">
    <location>
        <begin position="115"/>
        <end position="137"/>
    </location>
</feature>
<sequence length="307" mass="34278">MLNSFVDDFKNAWNRPNNAVMQLIFINVIVFLAMAVVTVITNLSGFGEFGNTFLVELFYIPGAFSEFITRPWTIITYAFAHNLRDIFHILFNMLFLYWFGRLITEYLGSDRVISIYINGAIFGAILYLLAYNFVPFYIERTPILGMIGASAAVNAIMVGAATLLPNYTFHLLLLGPVRIKYIAAFFVVVSFIGSVGDNAGGNVAHLGGAFMGWLYVSQLQKGTDLGRWVYAIISFFRGLFKPKPKIKVTYKKQSAKSTGSKRSSTTSTSSGNASQEEIDRILDKISEKGYSSLSKEEKQKLFDASKK</sequence>
<dbReference type="Gene3D" id="1.20.1540.10">
    <property type="entry name" value="Rhomboid-like"/>
    <property type="match status" value="1"/>
</dbReference>
<dbReference type="SUPFAM" id="SSF144091">
    <property type="entry name" value="Rhomboid-like"/>
    <property type="match status" value="1"/>
</dbReference>
<dbReference type="AlphaFoldDB" id="A0A4D7JCV2"/>
<dbReference type="GO" id="GO:0006508">
    <property type="term" value="P:proteolysis"/>
    <property type="evidence" value="ECO:0007669"/>
    <property type="project" value="UniProtKB-KW"/>
</dbReference>
<dbReference type="RefSeq" id="WP_137089763.1">
    <property type="nucleotide sequence ID" value="NZ_CP028923.1"/>
</dbReference>
<evidence type="ECO:0000313" key="9">
    <source>
        <dbReference type="EMBL" id="QCK14169.1"/>
    </source>
</evidence>
<keyword evidence="4 6" id="KW-0472">Membrane</keyword>
<dbReference type="GO" id="GO:0004252">
    <property type="term" value="F:serine-type endopeptidase activity"/>
    <property type="evidence" value="ECO:0007669"/>
    <property type="project" value="InterPro"/>
</dbReference>
<keyword evidence="9" id="KW-0378">Hydrolase</keyword>
<feature type="compositionally biased region" description="Low complexity" evidence="5">
    <location>
        <begin position="255"/>
        <end position="274"/>
    </location>
</feature>
<dbReference type="InterPro" id="IPR035952">
    <property type="entry name" value="Rhomboid-like_sf"/>
</dbReference>
<dbReference type="EMBL" id="CP028923">
    <property type="protein sequence ID" value="QCK14169.1"/>
    <property type="molecule type" value="Genomic_DNA"/>
</dbReference>
<dbReference type="Proteomes" id="UP000298616">
    <property type="component" value="Chromosome"/>
</dbReference>
<evidence type="ECO:0000256" key="3">
    <source>
        <dbReference type="ARBA" id="ARBA00022989"/>
    </source>
</evidence>
<evidence type="ECO:0000256" key="2">
    <source>
        <dbReference type="ARBA" id="ARBA00022692"/>
    </source>
</evidence>
<protein>
    <submittedName>
        <fullName evidence="9">Rhomboid family intramembrane serine protease</fullName>
    </submittedName>
</protein>
<dbReference type="OrthoDB" id="680602at2"/>
<organism evidence="9 10">
    <name type="scientific">Mangrovivirga cuniculi</name>
    <dbReference type="NCBI Taxonomy" id="2715131"/>
    <lineage>
        <taxon>Bacteria</taxon>
        <taxon>Pseudomonadati</taxon>
        <taxon>Bacteroidota</taxon>
        <taxon>Cytophagia</taxon>
        <taxon>Cytophagales</taxon>
        <taxon>Mangrovivirgaceae</taxon>
        <taxon>Mangrovivirga</taxon>
    </lineage>
</organism>
<dbReference type="Pfam" id="PF20216">
    <property type="entry name" value="DUF6576"/>
    <property type="match status" value="1"/>
</dbReference>
<evidence type="ECO:0000256" key="6">
    <source>
        <dbReference type="SAM" id="Phobius"/>
    </source>
</evidence>
<keyword evidence="10" id="KW-1185">Reference proteome</keyword>